<reference evidence="1 2" key="1">
    <citation type="journal article" date="2011" name="Front. Microbiol.">
        <title>Genomic signatures of strain selection and enhancement in Bacillus atrophaeus var. globigii, a historical biowarfare simulant.</title>
        <authorList>
            <person name="Gibbons H.S."/>
            <person name="Broomall S.M."/>
            <person name="McNew L.A."/>
            <person name="Daligault H."/>
            <person name="Chapman C."/>
            <person name="Bruce D."/>
            <person name="Karavis M."/>
            <person name="Krepps M."/>
            <person name="McGregor P.A."/>
            <person name="Hong C."/>
            <person name="Park K.H."/>
            <person name="Akmal A."/>
            <person name="Feldman A."/>
            <person name="Lin J.S."/>
            <person name="Chang W.E."/>
            <person name="Higgs B.W."/>
            <person name="Demirev P."/>
            <person name="Lindquist J."/>
            <person name="Liem A."/>
            <person name="Fochler E."/>
            <person name="Read T.D."/>
            <person name="Tapia R."/>
            <person name="Johnson S."/>
            <person name="Bishop-Lilly K.A."/>
            <person name="Detter C."/>
            <person name="Han C."/>
            <person name="Sozhamannan S."/>
            <person name="Rosenzweig C.N."/>
            <person name="Skowronski E.W."/>
        </authorList>
    </citation>
    <scope>NUCLEOTIDE SEQUENCE [LARGE SCALE GENOMIC DNA]</scope>
    <source>
        <strain evidence="1 2">GYP-17</strain>
    </source>
</reference>
<dbReference type="RefSeq" id="WP_126777500.1">
    <property type="nucleotide sequence ID" value="NZ_PIPM01000013.1"/>
</dbReference>
<keyword evidence="2" id="KW-1185">Reference proteome</keyword>
<dbReference type="OrthoDB" id="6400421at2"/>
<name>A0A432WBG7_9GAMM</name>
<dbReference type="AlphaFoldDB" id="A0A432WBG7"/>
<dbReference type="Proteomes" id="UP000288405">
    <property type="component" value="Unassembled WGS sequence"/>
</dbReference>
<protein>
    <submittedName>
        <fullName evidence="1">Uncharacterized protein</fullName>
    </submittedName>
</protein>
<comment type="caution">
    <text evidence="1">The sequence shown here is derived from an EMBL/GenBank/DDBJ whole genome shotgun (WGS) entry which is preliminary data.</text>
</comment>
<evidence type="ECO:0000313" key="1">
    <source>
        <dbReference type="EMBL" id="RUO29103.1"/>
    </source>
</evidence>
<organism evidence="1 2">
    <name type="scientific">Aliidiomarina sanyensis</name>
    <dbReference type="NCBI Taxonomy" id="1249555"/>
    <lineage>
        <taxon>Bacteria</taxon>
        <taxon>Pseudomonadati</taxon>
        <taxon>Pseudomonadota</taxon>
        <taxon>Gammaproteobacteria</taxon>
        <taxon>Alteromonadales</taxon>
        <taxon>Idiomarinaceae</taxon>
        <taxon>Aliidiomarina</taxon>
    </lineage>
</organism>
<proteinExistence type="predicted"/>
<sequence>MQRELREEFTEEAIRMNNVLKRCVKAHTLLWGAFGCALLLSACAPTYGPELRGEWKITNIHTTANSQLSSSRAIEWLGYSAYFEERRIRFSKYDCREPGMTTDWQQWGRVANRIGMNPDIFGLRTDTPVQLIYIECSGDDWFTPGGELIRLDDERLIMAYQGVVFEFRQERR</sequence>
<accession>A0A432WBG7</accession>
<dbReference type="EMBL" id="PIPM01000013">
    <property type="protein sequence ID" value="RUO29103.1"/>
    <property type="molecule type" value="Genomic_DNA"/>
</dbReference>
<gene>
    <name evidence="1" type="ORF">CWE11_10105</name>
</gene>
<evidence type="ECO:0000313" key="2">
    <source>
        <dbReference type="Proteomes" id="UP000288405"/>
    </source>
</evidence>